<dbReference type="Proteomes" id="UP000322084">
    <property type="component" value="Unassembled WGS sequence"/>
</dbReference>
<dbReference type="GO" id="GO:0047429">
    <property type="term" value="F:nucleoside triphosphate diphosphatase activity"/>
    <property type="evidence" value="ECO:0007669"/>
    <property type="project" value="UniProtKB-EC"/>
</dbReference>
<proteinExistence type="inferred from homology"/>
<gene>
    <name evidence="5" type="ORF">JCM17844_11330</name>
</gene>
<dbReference type="InterPro" id="IPR003697">
    <property type="entry name" value="Maf-like"/>
</dbReference>
<evidence type="ECO:0000256" key="1">
    <source>
        <dbReference type="ARBA" id="ARBA00001968"/>
    </source>
</evidence>
<accession>A0A5A7MNR7</accession>
<evidence type="ECO:0000256" key="2">
    <source>
        <dbReference type="ARBA" id="ARBA00022801"/>
    </source>
</evidence>
<dbReference type="GO" id="GO:0009117">
    <property type="term" value="P:nucleotide metabolic process"/>
    <property type="evidence" value="ECO:0007669"/>
    <property type="project" value="UniProtKB-KW"/>
</dbReference>
<dbReference type="Pfam" id="PF02545">
    <property type="entry name" value="Maf"/>
    <property type="match status" value="1"/>
</dbReference>
<comment type="subcellular location">
    <subcellularLocation>
        <location evidence="4">Cytoplasm</location>
    </subcellularLocation>
</comment>
<evidence type="ECO:0000256" key="4">
    <source>
        <dbReference type="HAMAP-Rule" id="MF_00528"/>
    </source>
</evidence>
<name>A0A5A7MNR7_9PROT</name>
<dbReference type="InterPro" id="IPR029001">
    <property type="entry name" value="ITPase-like_fam"/>
</dbReference>
<comment type="catalytic activity">
    <reaction evidence="4">
        <text>a 2'-deoxyribonucleoside 5'-triphosphate + H2O = a 2'-deoxyribonucleoside 5'-phosphate + diphosphate + H(+)</text>
        <dbReference type="Rhea" id="RHEA:44644"/>
        <dbReference type="ChEBI" id="CHEBI:15377"/>
        <dbReference type="ChEBI" id="CHEBI:15378"/>
        <dbReference type="ChEBI" id="CHEBI:33019"/>
        <dbReference type="ChEBI" id="CHEBI:61560"/>
        <dbReference type="ChEBI" id="CHEBI:65317"/>
        <dbReference type="EC" id="3.6.1.9"/>
    </reaction>
</comment>
<keyword evidence="3 4" id="KW-0546">Nucleotide metabolism</keyword>
<dbReference type="PANTHER" id="PTHR43213">
    <property type="entry name" value="BIFUNCTIONAL DTTP/UTP PYROPHOSPHATASE/METHYLTRANSFERASE PROTEIN-RELATED"/>
    <property type="match status" value="1"/>
</dbReference>
<dbReference type="PIRSF" id="PIRSF006305">
    <property type="entry name" value="Maf"/>
    <property type="match status" value="1"/>
</dbReference>
<dbReference type="GO" id="GO:0005737">
    <property type="term" value="C:cytoplasm"/>
    <property type="evidence" value="ECO:0007669"/>
    <property type="project" value="UniProtKB-SubCell"/>
</dbReference>
<dbReference type="Gene3D" id="3.90.950.10">
    <property type="match status" value="1"/>
</dbReference>
<evidence type="ECO:0000313" key="5">
    <source>
        <dbReference type="EMBL" id="GEQ97496.1"/>
    </source>
</evidence>
<comment type="caution">
    <text evidence="4">Lacks conserved residue(s) required for the propagation of feature annotation.</text>
</comment>
<dbReference type="EC" id="3.6.1.9" evidence="4"/>
<comment type="catalytic activity">
    <reaction evidence="4">
        <text>a ribonucleoside 5'-triphosphate + H2O = a ribonucleoside 5'-phosphate + diphosphate + H(+)</text>
        <dbReference type="Rhea" id="RHEA:23996"/>
        <dbReference type="ChEBI" id="CHEBI:15377"/>
        <dbReference type="ChEBI" id="CHEBI:15378"/>
        <dbReference type="ChEBI" id="CHEBI:33019"/>
        <dbReference type="ChEBI" id="CHEBI:58043"/>
        <dbReference type="ChEBI" id="CHEBI:61557"/>
        <dbReference type="EC" id="3.6.1.9"/>
    </reaction>
</comment>
<organism evidence="5 6">
    <name type="scientific">Iodidimonas gelatinilytica</name>
    <dbReference type="NCBI Taxonomy" id="1236966"/>
    <lineage>
        <taxon>Bacteria</taxon>
        <taxon>Pseudomonadati</taxon>
        <taxon>Pseudomonadota</taxon>
        <taxon>Alphaproteobacteria</taxon>
        <taxon>Iodidimonadales</taxon>
        <taxon>Iodidimonadaceae</taxon>
        <taxon>Iodidimonas</taxon>
    </lineage>
</organism>
<dbReference type="SUPFAM" id="SSF52972">
    <property type="entry name" value="ITPase-like"/>
    <property type="match status" value="1"/>
</dbReference>
<evidence type="ECO:0000256" key="3">
    <source>
        <dbReference type="ARBA" id="ARBA00023080"/>
    </source>
</evidence>
<dbReference type="EMBL" id="BKCL01000003">
    <property type="protein sequence ID" value="GEQ97496.1"/>
    <property type="molecule type" value="Genomic_DNA"/>
</dbReference>
<protein>
    <recommendedName>
        <fullName evidence="4">Nucleoside triphosphate pyrophosphatase</fullName>
        <ecNumber evidence="4">3.6.1.9</ecNumber>
    </recommendedName>
    <alternativeName>
        <fullName evidence="4">Nucleotide pyrophosphatase</fullName>
        <shortName evidence="4">Nucleotide PPase</shortName>
    </alternativeName>
</protein>
<dbReference type="AlphaFoldDB" id="A0A5A7MNR7"/>
<sequence length="202" mass="22100">MRENNPALILASRSPARAHLLKSAGVVFRQIVSAVDESRIKTQIRDQGGAVDQIAPALAAAKAKAVSKIHPDDWIIGADQTLLYKENLMSKAANRQELRAQLQDLRGQSHHLHSAVALIQGGVCVWCADCFVSLSMRNFSDDFLNHYVDQADDELLQSVGGYRLEAEGATLFERIDGDYFSVLGLPLLPLLGALRDHGIMAQ</sequence>
<dbReference type="PANTHER" id="PTHR43213:SF5">
    <property type="entry name" value="BIFUNCTIONAL DTTP_UTP PYROPHOSPHATASE_METHYLTRANSFERASE PROTEIN-RELATED"/>
    <property type="match status" value="1"/>
</dbReference>
<dbReference type="RefSeq" id="WP_149999970.1">
    <property type="nucleotide sequence ID" value="NZ_BKCL01000003.1"/>
</dbReference>
<comment type="caution">
    <text evidence="5">The sequence shown here is derived from an EMBL/GenBank/DDBJ whole genome shotgun (WGS) entry which is preliminary data.</text>
</comment>
<comment type="cofactor">
    <cofactor evidence="1 4">
        <name>a divalent metal cation</name>
        <dbReference type="ChEBI" id="CHEBI:60240"/>
    </cofactor>
</comment>
<keyword evidence="2 4" id="KW-0378">Hydrolase</keyword>
<evidence type="ECO:0000313" key="6">
    <source>
        <dbReference type="Proteomes" id="UP000322084"/>
    </source>
</evidence>
<feature type="active site" description="Proton acceptor" evidence="4">
    <location>
        <position position="79"/>
    </location>
</feature>
<dbReference type="HAMAP" id="MF_00528">
    <property type="entry name" value="Maf"/>
    <property type="match status" value="1"/>
</dbReference>
<dbReference type="NCBIfam" id="TIGR00172">
    <property type="entry name" value="maf"/>
    <property type="match status" value="1"/>
</dbReference>
<keyword evidence="4" id="KW-0963">Cytoplasm</keyword>
<comment type="function">
    <text evidence="4">Nucleoside triphosphate pyrophosphatase. May have a dual role in cell division arrest and in preventing the incorporation of modified nucleotides into cellular nucleic acids.</text>
</comment>
<comment type="similarity">
    <text evidence="4">Belongs to the Maf family.</text>
</comment>
<reference evidence="5 6" key="1">
    <citation type="submission" date="2019-09" db="EMBL/GenBank/DDBJ databases">
        <title>NBRP : Genome information of microbial organism related human and environment.</title>
        <authorList>
            <person name="Hattori M."/>
            <person name="Oshima K."/>
            <person name="Inaba H."/>
            <person name="Suda W."/>
            <person name="Sakamoto M."/>
            <person name="Iino T."/>
            <person name="Kitahara M."/>
            <person name="Oshida Y."/>
            <person name="Iida T."/>
            <person name="Kudo T."/>
            <person name="Itoh T."/>
            <person name="Ohkuma M."/>
        </authorList>
    </citation>
    <scope>NUCLEOTIDE SEQUENCE [LARGE SCALE GENOMIC DNA]</scope>
    <source>
        <strain evidence="5 6">Hi-2</strain>
    </source>
</reference>